<evidence type="ECO:0000259" key="1">
    <source>
        <dbReference type="Pfam" id="PF00814"/>
    </source>
</evidence>
<name>A0A1M4VY74_9THEO</name>
<dbReference type="GO" id="GO:0002949">
    <property type="term" value="P:tRNA threonylcarbamoyladenosine modification"/>
    <property type="evidence" value="ECO:0007669"/>
    <property type="project" value="InterPro"/>
</dbReference>
<dbReference type="STRING" id="1121256.SAMN02746089_00701"/>
<protein>
    <submittedName>
        <fullName evidence="2">tRNA threonylcarbamoyladenosine biosynthesis protein TsaB</fullName>
    </submittedName>
</protein>
<dbReference type="SUPFAM" id="SSF53067">
    <property type="entry name" value="Actin-like ATPase domain"/>
    <property type="match status" value="2"/>
</dbReference>
<dbReference type="PANTHER" id="PTHR11735:SF11">
    <property type="entry name" value="TRNA THREONYLCARBAMOYLADENOSINE BIOSYNTHESIS PROTEIN TSAB"/>
    <property type="match status" value="1"/>
</dbReference>
<reference evidence="2 3" key="1">
    <citation type="submission" date="2016-11" db="EMBL/GenBank/DDBJ databases">
        <authorList>
            <person name="Jaros S."/>
            <person name="Januszkiewicz K."/>
            <person name="Wedrychowicz H."/>
        </authorList>
    </citation>
    <scope>NUCLEOTIDE SEQUENCE [LARGE SCALE GENOMIC DNA]</scope>
    <source>
        <strain evidence="2 3">DSM 17918</strain>
    </source>
</reference>
<dbReference type="InterPro" id="IPR000905">
    <property type="entry name" value="Gcp-like_dom"/>
</dbReference>
<keyword evidence="3" id="KW-1185">Reference proteome</keyword>
<gene>
    <name evidence="2" type="ORF">SAMN02746089_00701</name>
</gene>
<dbReference type="GO" id="GO:0005829">
    <property type="term" value="C:cytosol"/>
    <property type="evidence" value="ECO:0007669"/>
    <property type="project" value="TreeGrafter"/>
</dbReference>
<dbReference type="Pfam" id="PF00814">
    <property type="entry name" value="TsaD"/>
    <property type="match status" value="1"/>
</dbReference>
<dbReference type="AlphaFoldDB" id="A0A1M4VY74"/>
<proteinExistence type="predicted"/>
<dbReference type="OrthoDB" id="9784166at2"/>
<dbReference type="CDD" id="cd24032">
    <property type="entry name" value="ASKHA_NBD_TsaB"/>
    <property type="match status" value="1"/>
</dbReference>
<organism evidence="2 3">
    <name type="scientific">Caldanaerobius fijiensis DSM 17918</name>
    <dbReference type="NCBI Taxonomy" id="1121256"/>
    <lineage>
        <taxon>Bacteria</taxon>
        <taxon>Bacillati</taxon>
        <taxon>Bacillota</taxon>
        <taxon>Clostridia</taxon>
        <taxon>Thermoanaerobacterales</taxon>
        <taxon>Thermoanaerobacteraceae</taxon>
        <taxon>Caldanaerobius</taxon>
    </lineage>
</organism>
<dbReference type="InterPro" id="IPR022496">
    <property type="entry name" value="T6A_TsaB"/>
</dbReference>
<sequence>MKVLAIDTATALASVALTEEDKVIAECSVSNIKTHSKVLMPIISKIFDMASLKPEDIDVIGVSIGPGSFTGVRIGVATAKGMAISLKKPLIGISTLDGLAQNTPFVDSIICPILDAREHQVNNALYRFEKNALKRLTDYRAIDIDELLSELKEYRESIIFSGDGVFLYKDILIETLAEKALLAPVNAIMPRASSIAHLAAKRAKEGTSSSSLSVVPIYLKKSYAERVKENKDGM</sequence>
<dbReference type="Proteomes" id="UP000184088">
    <property type="component" value="Unassembled WGS sequence"/>
</dbReference>
<dbReference type="EMBL" id="FQVH01000005">
    <property type="protein sequence ID" value="SHE73865.1"/>
    <property type="molecule type" value="Genomic_DNA"/>
</dbReference>
<dbReference type="InterPro" id="IPR043129">
    <property type="entry name" value="ATPase_NBD"/>
</dbReference>
<evidence type="ECO:0000313" key="2">
    <source>
        <dbReference type="EMBL" id="SHE73865.1"/>
    </source>
</evidence>
<dbReference type="PANTHER" id="PTHR11735">
    <property type="entry name" value="TRNA N6-ADENOSINE THREONYLCARBAMOYLTRANSFERASE"/>
    <property type="match status" value="1"/>
</dbReference>
<dbReference type="Gene3D" id="3.30.420.40">
    <property type="match status" value="2"/>
</dbReference>
<accession>A0A1M4VY74</accession>
<feature type="domain" description="Gcp-like" evidence="1">
    <location>
        <begin position="33"/>
        <end position="225"/>
    </location>
</feature>
<evidence type="ECO:0000313" key="3">
    <source>
        <dbReference type="Proteomes" id="UP000184088"/>
    </source>
</evidence>
<dbReference type="NCBIfam" id="TIGR03725">
    <property type="entry name" value="T6A_YeaZ"/>
    <property type="match status" value="1"/>
</dbReference>
<dbReference type="RefSeq" id="WP_073341811.1">
    <property type="nucleotide sequence ID" value="NZ_FQVH01000005.1"/>
</dbReference>